<organism evidence="10 11">
    <name type="scientific">Cellulomonas dongxiuzhuiae</name>
    <dbReference type="NCBI Taxonomy" id="2819979"/>
    <lineage>
        <taxon>Bacteria</taxon>
        <taxon>Bacillati</taxon>
        <taxon>Actinomycetota</taxon>
        <taxon>Actinomycetes</taxon>
        <taxon>Micrococcales</taxon>
        <taxon>Cellulomonadaceae</taxon>
        <taxon>Cellulomonas</taxon>
    </lineage>
</organism>
<evidence type="ECO:0000313" key="11">
    <source>
        <dbReference type="Proteomes" id="UP000679335"/>
    </source>
</evidence>
<evidence type="ECO:0000256" key="9">
    <source>
        <dbReference type="SAM" id="Phobius"/>
    </source>
</evidence>
<keyword evidence="3" id="KW-0328">Glycosyltransferase</keyword>
<name>A0ABX8GHA0_9CELL</name>
<feature type="compositionally biased region" description="Low complexity" evidence="8">
    <location>
        <begin position="7"/>
        <end position="29"/>
    </location>
</feature>
<evidence type="ECO:0000256" key="1">
    <source>
        <dbReference type="ARBA" id="ARBA00004651"/>
    </source>
</evidence>
<feature type="transmembrane region" description="Helical" evidence="9">
    <location>
        <begin position="424"/>
        <end position="442"/>
    </location>
</feature>
<feature type="transmembrane region" description="Helical" evidence="9">
    <location>
        <begin position="678"/>
        <end position="703"/>
    </location>
</feature>
<sequence>MHEVAGGPATTDDVAVAATTTGHGTGETASGRRRRWPAALVALAVVVLGAVGLAMPTEPVRADVTEHFDLARPQEPVLPDEGRSYRVTAQDDGLSRIDLVLATYMGSIDCTLVATLSDGDDVLGSSQTPCDDIPDNEAVPVLVLDPLADSDGRTYRLDLSLAPGSVVGPSLWESQTGVDAIVTRYGEAEPGAARLALVVDRMADYAGPWGTPVGLVLLVLAAAGAVALLVLRPRWGLVAVVALVVVRGLLWATLVPPLQGMDEGAHFANAQFIAEEGRLPDWATEDHRYGAYSDSLEVASEGMHVSSHRPSDRPDFGPDAVEELRDTDTDAGVRSDGTGAAASYPPAYYGPAAAFYALAPDDTVSQVQAVRLWSVALGALAVVLAWAFAGEVFGGRRWPQAFLTGAVALQPMVAHQFAIVNNDAWVITAGFAALWLAARMVRSARAPWLMLAAGAAAGAGALGKPFAAIIVVPVAVGWLLGKVRYRVRDVRTLVVEPLLAAAGVALTYGVWLVASRLLGLNSSLGFPQSPDDGARDLVTYLATQYDPELGEARGLWIRQFWGDFGWVNTPLPNVVYDIVFGTYVVVALAVVAWTVLVVRERHRRDEEARRLDALILLCLSAAVGAVLGMYVVEYLFFASSGRTDLLQGRYVLLITPALLALPVLLAERFRRRASTAPVASGILLAAVAVLHALSVAVVVRHYYL</sequence>
<evidence type="ECO:0000256" key="2">
    <source>
        <dbReference type="ARBA" id="ARBA00022475"/>
    </source>
</evidence>
<dbReference type="InterPro" id="IPR018674">
    <property type="entry name" value="DUF2142_membrane"/>
</dbReference>
<feature type="transmembrane region" description="Helical" evidence="9">
    <location>
        <begin position="209"/>
        <end position="230"/>
    </location>
</feature>
<evidence type="ECO:0000256" key="8">
    <source>
        <dbReference type="SAM" id="MobiDB-lite"/>
    </source>
</evidence>
<keyword evidence="6 9" id="KW-1133">Transmembrane helix</keyword>
<comment type="subcellular location">
    <subcellularLocation>
        <location evidence="1">Cell membrane</location>
        <topology evidence="1">Multi-pass membrane protein</topology>
    </subcellularLocation>
</comment>
<reference evidence="10 11" key="1">
    <citation type="submission" date="2021-05" db="EMBL/GenBank/DDBJ databases">
        <title>Novel species in genus Cellulomonas.</title>
        <authorList>
            <person name="Zhang G."/>
        </authorList>
    </citation>
    <scope>NUCLEOTIDE SEQUENCE [LARGE SCALE GENOMIC DNA]</scope>
    <source>
        <strain evidence="11">zg-ZUI157</strain>
    </source>
</reference>
<evidence type="ECO:0000256" key="5">
    <source>
        <dbReference type="ARBA" id="ARBA00022692"/>
    </source>
</evidence>
<gene>
    <name evidence="10" type="ORF">KKR89_11800</name>
</gene>
<dbReference type="Pfam" id="PF09913">
    <property type="entry name" value="DUF2142"/>
    <property type="match status" value="1"/>
</dbReference>
<dbReference type="InterPro" id="IPR050297">
    <property type="entry name" value="LipidA_mod_glycosyltrf_83"/>
</dbReference>
<evidence type="ECO:0000256" key="6">
    <source>
        <dbReference type="ARBA" id="ARBA00022989"/>
    </source>
</evidence>
<keyword evidence="5 9" id="KW-0812">Transmembrane</keyword>
<feature type="region of interest" description="Disordered" evidence="8">
    <location>
        <begin position="303"/>
        <end position="322"/>
    </location>
</feature>
<keyword evidence="2" id="KW-1003">Cell membrane</keyword>
<proteinExistence type="predicted"/>
<dbReference type="EMBL" id="CP076023">
    <property type="protein sequence ID" value="QWC15016.1"/>
    <property type="molecule type" value="Genomic_DNA"/>
</dbReference>
<feature type="region of interest" description="Disordered" evidence="8">
    <location>
        <begin position="1"/>
        <end position="32"/>
    </location>
</feature>
<feature type="compositionally biased region" description="Basic and acidic residues" evidence="8">
    <location>
        <begin position="309"/>
        <end position="322"/>
    </location>
</feature>
<dbReference type="RefSeq" id="WP_208195507.1">
    <property type="nucleotide sequence ID" value="NZ_CP076023.1"/>
</dbReference>
<evidence type="ECO:0000256" key="7">
    <source>
        <dbReference type="ARBA" id="ARBA00023136"/>
    </source>
</evidence>
<protein>
    <submittedName>
        <fullName evidence="10">DUF2142 domain-containing protein</fullName>
    </submittedName>
</protein>
<accession>A0ABX8GHA0</accession>
<feature type="transmembrane region" description="Helical" evidence="9">
    <location>
        <begin position="493"/>
        <end position="514"/>
    </location>
</feature>
<evidence type="ECO:0000256" key="3">
    <source>
        <dbReference type="ARBA" id="ARBA00022676"/>
    </source>
</evidence>
<feature type="transmembrane region" description="Helical" evidence="9">
    <location>
        <begin position="237"/>
        <end position="254"/>
    </location>
</feature>
<feature type="transmembrane region" description="Helical" evidence="9">
    <location>
        <begin position="649"/>
        <end position="666"/>
    </location>
</feature>
<dbReference type="Proteomes" id="UP000679335">
    <property type="component" value="Chromosome"/>
</dbReference>
<feature type="transmembrane region" description="Helical" evidence="9">
    <location>
        <begin position="370"/>
        <end position="389"/>
    </location>
</feature>
<feature type="transmembrane region" description="Helical" evidence="9">
    <location>
        <begin position="611"/>
        <end position="637"/>
    </location>
</feature>
<feature type="transmembrane region" description="Helical" evidence="9">
    <location>
        <begin position="36"/>
        <end position="55"/>
    </location>
</feature>
<keyword evidence="7 9" id="KW-0472">Membrane</keyword>
<dbReference type="PANTHER" id="PTHR33908">
    <property type="entry name" value="MANNOSYLTRANSFERASE YKCB-RELATED"/>
    <property type="match status" value="1"/>
</dbReference>
<keyword evidence="4" id="KW-0808">Transferase</keyword>
<feature type="transmembrane region" description="Helical" evidence="9">
    <location>
        <begin position="448"/>
        <end position="481"/>
    </location>
</feature>
<evidence type="ECO:0000313" key="10">
    <source>
        <dbReference type="EMBL" id="QWC15016.1"/>
    </source>
</evidence>
<feature type="transmembrane region" description="Helical" evidence="9">
    <location>
        <begin position="578"/>
        <end position="599"/>
    </location>
</feature>
<evidence type="ECO:0000256" key="4">
    <source>
        <dbReference type="ARBA" id="ARBA00022679"/>
    </source>
</evidence>
<dbReference type="PANTHER" id="PTHR33908:SF11">
    <property type="entry name" value="MEMBRANE PROTEIN"/>
    <property type="match status" value="1"/>
</dbReference>
<keyword evidence="11" id="KW-1185">Reference proteome</keyword>